<evidence type="ECO:0000313" key="2">
    <source>
        <dbReference type="EMBL" id="MBB3325856.1"/>
    </source>
</evidence>
<dbReference type="GO" id="GO:0016787">
    <property type="term" value="F:hydrolase activity"/>
    <property type="evidence" value="ECO:0007669"/>
    <property type="project" value="UniProtKB-KW"/>
</dbReference>
<dbReference type="SUPFAM" id="SSF53254">
    <property type="entry name" value="Phosphoglycerate mutase-like"/>
    <property type="match status" value="1"/>
</dbReference>
<organism evidence="2 3">
    <name type="scientific">Microlunatus antarcticus</name>
    <dbReference type="NCBI Taxonomy" id="53388"/>
    <lineage>
        <taxon>Bacteria</taxon>
        <taxon>Bacillati</taxon>
        <taxon>Actinomycetota</taxon>
        <taxon>Actinomycetes</taxon>
        <taxon>Propionibacteriales</taxon>
        <taxon>Propionibacteriaceae</taxon>
        <taxon>Microlunatus</taxon>
    </lineage>
</organism>
<dbReference type="InterPro" id="IPR029033">
    <property type="entry name" value="His_PPase_superfam"/>
</dbReference>
<dbReference type="AlphaFoldDB" id="A0A7W5JTN5"/>
<dbReference type="PANTHER" id="PTHR47623">
    <property type="entry name" value="OS09G0287300 PROTEIN"/>
    <property type="match status" value="1"/>
</dbReference>
<comment type="caution">
    <text evidence="2">The sequence shown here is derived from an EMBL/GenBank/DDBJ whole genome shotgun (WGS) entry which is preliminary data.</text>
</comment>
<dbReference type="Gene3D" id="3.40.50.1240">
    <property type="entry name" value="Phosphoglycerate mutase-like"/>
    <property type="match status" value="1"/>
</dbReference>
<dbReference type="CDD" id="cd07067">
    <property type="entry name" value="HP_PGM_like"/>
    <property type="match status" value="1"/>
</dbReference>
<sequence>MVTARAEDTPPLRRLVLLRHAKSSWDGDLADVARPLSPRGRRDAAAAGHWLAEHVGRPDLVLCSTAVRTRQTWDRVVEAEPDALGTVPVRFESTIYEAWSDTLLDLLHALPATVTTVVLVGHGPGLPDLAQRLNRVSGDGPLGKYKTSGIAVFAVFGSWDDLGPGNAALTAYEAPRG</sequence>
<name>A0A7W5JTN5_9ACTN</name>
<dbReference type="EMBL" id="JACHZG010000001">
    <property type="protein sequence ID" value="MBB3325856.1"/>
    <property type="molecule type" value="Genomic_DNA"/>
</dbReference>
<evidence type="ECO:0000313" key="3">
    <source>
        <dbReference type="Proteomes" id="UP000565572"/>
    </source>
</evidence>
<dbReference type="RefSeq" id="WP_183336896.1">
    <property type="nucleotide sequence ID" value="NZ_JACHZG010000001.1"/>
</dbReference>
<evidence type="ECO:0000256" key="1">
    <source>
        <dbReference type="PIRSR" id="PIRSR613078-2"/>
    </source>
</evidence>
<dbReference type="EC" id="3.1.3.-" evidence="2"/>
<dbReference type="InterPro" id="IPR013078">
    <property type="entry name" value="His_Pase_superF_clade-1"/>
</dbReference>
<gene>
    <name evidence="2" type="ORF">FHX39_000800</name>
</gene>
<reference evidence="2 3" key="1">
    <citation type="submission" date="2020-08" db="EMBL/GenBank/DDBJ databases">
        <title>Sequencing the genomes of 1000 actinobacteria strains.</title>
        <authorList>
            <person name="Klenk H.-P."/>
        </authorList>
    </citation>
    <scope>NUCLEOTIDE SEQUENCE [LARGE SCALE GENOMIC DNA]</scope>
    <source>
        <strain evidence="2 3">DSM 11053</strain>
    </source>
</reference>
<dbReference type="PANTHER" id="PTHR47623:SF1">
    <property type="entry name" value="OS09G0287300 PROTEIN"/>
    <property type="match status" value="1"/>
</dbReference>
<feature type="binding site" evidence="1">
    <location>
        <position position="68"/>
    </location>
    <ligand>
        <name>substrate</name>
    </ligand>
</feature>
<keyword evidence="2" id="KW-0378">Hydrolase</keyword>
<dbReference type="Proteomes" id="UP000565572">
    <property type="component" value="Unassembled WGS sequence"/>
</dbReference>
<protein>
    <submittedName>
        <fullName evidence="2">Phosphohistidine phosphatase</fullName>
        <ecNumber evidence="2">3.1.3.-</ecNumber>
    </submittedName>
</protein>
<dbReference type="SMART" id="SM00855">
    <property type="entry name" value="PGAM"/>
    <property type="match status" value="1"/>
</dbReference>
<keyword evidence="3" id="KW-1185">Reference proteome</keyword>
<proteinExistence type="predicted"/>
<accession>A0A7W5JTN5</accession>
<dbReference type="Pfam" id="PF00300">
    <property type="entry name" value="His_Phos_1"/>
    <property type="match status" value="1"/>
</dbReference>